<sequence>MSVKYVEFNIKASGFGCVNTNGGVNPKTGKEGSDEGFQNRIYAKQRDGQMYISSNCIRGHFFEEDARGMMLANNAGFNNNDGERGELVVSKSDMPSVSQTFASSYLGLMRGYMLMEKGADSIKRNSPFYPRAC</sequence>
<accession>A0A4Q0YE00</accession>
<dbReference type="OrthoDB" id="8549464at2"/>
<evidence type="ECO:0000313" key="2">
    <source>
        <dbReference type="Proteomes" id="UP000290287"/>
    </source>
</evidence>
<proteinExistence type="predicted"/>
<reference evidence="1 2" key="1">
    <citation type="submission" date="2017-10" db="EMBL/GenBank/DDBJ databases">
        <title>Nyctiphanis sp. nov., isolated from the stomach of the euphausiid Nyctiphanes simplex (Hansen, 1911) in the Gulf of California.</title>
        <authorList>
            <person name="Gomez-Gil B."/>
            <person name="Aguilar-Mendez M."/>
            <person name="Lopez-Cortes A."/>
            <person name="Gomez-Gutierrez J."/>
            <person name="Roque A."/>
            <person name="Lang E."/>
            <person name="Gonzalez-Castillo A."/>
        </authorList>
    </citation>
    <scope>NUCLEOTIDE SEQUENCE [LARGE SCALE GENOMIC DNA]</scope>
    <source>
        <strain evidence="1 2">CAIM 600</strain>
    </source>
</reference>
<gene>
    <name evidence="1" type="ORF">CS022_24215</name>
</gene>
<dbReference type="Proteomes" id="UP000290287">
    <property type="component" value="Unassembled WGS sequence"/>
</dbReference>
<organism evidence="1 2">
    <name type="scientific">Veronia nyctiphanis</name>
    <dbReference type="NCBI Taxonomy" id="1278244"/>
    <lineage>
        <taxon>Bacteria</taxon>
        <taxon>Pseudomonadati</taxon>
        <taxon>Pseudomonadota</taxon>
        <taxon>Gammaproteobacteria</taxon>
        <taxon>Vibrionales</taxon>
        <taxon>Vibrionaceae</taxon>
        <taxon>Veronia</taxon>
    </lineage>
</organism>
<name>A0A4Q0YE00_9GAMM</name>
<dbReference type="RefSeq" id="WP_129124408.1">
    <property type="nucleotide sequence ID" value="NZ_PEIB01000063.1"/>
</dbReference>
<keyword evidence="2" id="KW-1185">Reference proteome</keyword>
<dbReference type="AlphaFoldDB" id="A0A4Q0YE00"/>
<dbReference type="EMBL" id="PEIB01000063">
    <property type="protein sequence ID" value="RXJ68343.1"/>
    <property type="molecule type" value="Genomic_DNA"/>
</dbReference>
<protein>
    <submittedName>
        <fullName evidence="1">Uncharacterized protein</fullName>
    </submittedName>
</protein>
<evidence type="ECO:0000313" key="1">
    <source>
        <dbReference type="EMBL" id="RXJ68343.1"/>
    </source>
</evidence>
<comment type="caution">
    <text evidence="1">The sequence shown here is derived from an EMBL/GenBank/DDBJ whole genome shotgun (WGS) entry which is preliminary data.</text>
</comment>